<dbReference type="PANTHER" id="PTHR34502:SF4">
    <property type="entry name" value="DUF6594 DOMAIN-CONTAINING PROTEIN"/>
    <property type="match status" value="1"/>
</dbReference>
<organism evidence="3 4">
    <name type="scientific">Heterodermia speciosa</name>
    <dbReference type="NCBI Taxonomy" id="116794"/>
    <lineage>
        <taxon>Eukaryota</taxon>
        <taxon>Fungi</taxon>
        <taxon>Dikarya</taxon>
        <taxon>Ascomycota</taxon>
        <taxon>Pezizomycotina</taxon>
        <taxon>Lecanoromycetes</taxon>
        <taxon>OSLEUM clade</taxon>
        <taxon>Lecanoromycetidae</taxon>
        <taxon>Caliciales</taxon>
        <taxon>Physciaceae</taxon>
        <taxon>Heterodermia</taxon>
    </lineage>
</organism>
<proteinExistence type="predicted"/>
<keyword evidence="1" id="KW-0812">Transmembrane</keyword>
<dbReference type="Pfam" id="PF20237">
    <property type="entry name" value="DUF6594"/>
    <property type="match status" value="2"/>
</dbReference>
<sequence length="257" mass="28714">MSEDPESASAGMRYARGYPSLAAFIASDCDHSTSIYRRFDRLSARNLLYLQSELAELEAKQDTFDNEDHRASTHDKQSLRDWRKFRERAKSPGNLKERQRLDLALEIRQKLHEYREAIVLESTYFHLKDLLLALLRHIDTYSIIYKLTGPQTYKTSGELAYISERKLRVAAAIINVILVAAILFGAIYNLYCVKDERKRLGLVAVYTTAFAACVGLITKAKSSDLFAACAAYAAVLVVFVSGGLGNGGRSSSTNNLG</sequence>
<evidence type="ECO:0000313" key="4">
    <source>
        <dbReference type="Proteomes" id="UP000664521"/>
    </source>
</evidence>
<feature type="transmembrane region" description="Helical" evidence="1">
    <location>
        <begin position="169"/>
        <end position="188"/>
    </location>
</feature>
<comment type="caution">
    <text evidence="3">The sequence shown here is derived from an EMBL/GenBank/DDBJ whole genome shotgun (WGS) entry which is preliminary data.</text>
</comment>
<dbReference type="AlphaFoldDB" id="A0A8H3FVP3"/>
<reference evidence="3" key="1">
    <citation type="submission" date="2021-03" db="EMBL/GenBank/DDBJ databases">
        <authorList>
            <person name="Tagirdzhanova G."/>
        </authorList>
    </citation>
    <scope>NUCLEOTIDE SEQUENCE</scope>
</reference>
<keyword evidence="1" id="KW-1133">Transmembrane helix</keyword>
<dbReference type="PANTHER" id="PTHR34502">
    <property type="entry name" value="DUF6594 DOMAIN-CONTAINING PROTEIN-RELATED"/>
    <property type="match status" value="1"/>
</dbReference>
<dbReference type="EMBL" id="CAJPDS010000066">
    <property type="protein sequence ID" value="CAF9933101.1"/>
    <property type="molecule type" value="Genomic_DNA"/>
</dbReference>
<feature type="domain" description="DUF6594" evidence="2">
    <location>
        <begin position="18"/>
        <end position="130"/>
    </location>
</feature>
<keyword evidence="1" id="KW-0472">Membrane</keyword>
<dbReference type="OrthoDB" id="3533814at2759"/>
<feature type="transmembrane region" description="Helical" evidence="1">
    <location>
        <begin position="200"/>
        <end position="218"/>
    </location>
</feature>
<feature type="transmembrane region" description="Helical" evidence="1">
    <location>
        <begin position="225"/>
        <end position="244"/>
    </location>
</feature>
<evidence type="ECO:0000259" key="2">
    <source>
        <dbReference type="Pfam" id="PF20237"/>
    </source>
</evidence>
<keyword evidence="4" id="KW-1185">Reference proteome</keyword>
<accession>A0A8H3FVP3</accession>
<gene>
    <name evidence="3" type="ORF">HETSPECPRED_008532</name>
</gene>
<dbReference type="InterPro" id="IPR046529">
    <property type="entry name" value="DUF6594"/>
</dbReference>
<protein>
    <recommendedName>
        <fullName evidence="2">DUF6594 domain-containing protein</fullName>
    </recommendedName>
</protein>
<name>A0A8H3FVP3_9LECA</name>
<evidence type="ECO:0000256" key="1">
    <source>
        <dbReference type="SAM" id="Phobius"/>
    </source>
</evidence>
<evidence type="ECO:0000313" key="3">
    <source>
        <dbReference type="EMBL" id="CAF9933101.1"/>
    </source>
</evidence>
<feature type="domain" description="DUF6594" evidence="2">
    <location>
        <begin position="154"/>
        <end position="237"/>
    </location>
</feature>
<dbReference type="Proteomes" id="UP000664521">
    <property type="component" value="Unassembled WGS sequence"/>
</dbReference>